<organism evidence="1 2">
    <name type="scientific">Canavalia gladiata</name>
    <name type="common">Sword bean</name>
    <name type="synonym">Dolichos gladiatus</name>
    <dbReference type="NCBI Taxonomy" id="3824"/>
    <lineage>
        <taxon>Eukaryota</taxon>
        <taxon>Viridiplantae</taxon>
        <taxon>Streptophyta</taxon>
        <taxon>Embryophyta</taxon>
        <taxon>Tracheophyta</taxon>
        <taxon>Spermatophyta</taxon>
        <taxon>Magnoliopsida</taxon>
        <taxon>eudicotyledons</taxon>
        <taxon>Gunneridae</taxon>
        <taxon>Pentapetalae</taxon>
        <taxon>rosids</taxon>
        <taxon>fabids</taxon>
        <taxon>Fabales</taxon>
        <taxon>Fabaceae</taxon>
        <taxon>Papilionoideae</taxon>
        <taxon>50 kb inversion clade</taxon>
        <taxon>NPAAA clade</taxon>
        <taxon>indigoferoid/millettioid clade</taxon>
        <taxon>Phaseoleae</taxon>
        <taxon>Canavalia</taxon>
    </lineage>
</organism>
<reference evidence="1 2" key="1">
    <citation type="submission" date="2024-01" db="EMBL/GenBank/DDBJ databases">
        <title>The genomes of 5 underutilized Papilionoideae crops provide insights into root nodulation and disease resistanc.</title>
        <authorList>
            <person name="Jiang F."/>
        </authorList>
    </citation>
    <scope>NUCLEOTIDE SEQUENCE [LARGE SCALE GENOMIC DNA]</scope>
    <source>
        <strain evidence="1">LVBAO_FW01</strain>
        <tissue evidence="1">Leaves</tissue>
    </source>
</reference>
<name>A0AAN9KDC0_CANGL</name>
<dbReference type="EMBL" id="JAYMYQ010000008">
    <property type="protein sequence ID" value="KAK7315375.1"/>
    <property type="molecule type" value="Genomic_DNA"/>
</dbReference>
<proteinExistence type="predicted"/>
<dbReference type="Proteomes" id="UP001367508">
    <property type="component" value="Unassembled WGS sequence"/>
</dbReference>
<keyword evidence="2" id="KW-1185">Reference proteome</keyword>
<accession>A0AAN9KDC0</accession>
<evidence type="ECO:0000313" key="1">
    <source>
        <dbReference type="EMBL" id="KAK7315375.1"/>
    </source>
</evidence>
<dbReference type="AlphaFoldDB" id="A0AAN9KDC0"/>
<sequence length="81" mass="9170">MRRDPPDWSTVQATTFNSSLKCCRDQAYRHHPIQKLMSGIMMPCYFETFLLVATDQQHDTGSVETLLQPATHSVSGSLEIN</sequence>
<protein>
    <submittedName>
        <fullName evidence="1">Uncharacterized protein</fullName>
    </submittedName>
</protein>
<comment type="caution">
    <text evidence="1">The sequence shown here is derived from an EMBL/GenBank/DDBJ whole genome shotgun (WGS) entry which is preliminary data.</text>
</comment>
<gene>
    <name evidence="1" type="ORF">VNO77_33921</name>
</gene>
<evidence type="ECO:0000313" key="2">
    <source>
        <dbReference type="Proteomes" id="UP001367508"/>
    </source>
</evidence>